<protein>
    <submittedName>
        <fullName evidence="10">Dipeptidyl carboxypeptidase Dcp</fullName>
        <ecNumber evidence="10">3.4.15.5</ecNumber>
    </submittedName>
</protein>
<dbReference type="Pfam" id="PF01432">
    <property type="entry name" value="Peptidase_M3"/>
    <property type="match status" value="1"/>
</dbReference>
<evidence type="ECO:0000256" key="6">
    <source>
        <dbReference type="ARBA" id="ARBA00023049"/>
    </source>
</evidence>
<evidence type="ECO:0000256" key="7">
    <source>
        <dbReference type="RuleBase" id="RU003435"/>
    </source>
</evidence>
<dbReference type="InterPro" id="IPR001567">
    <property type="entry name" value="Pept_M3A_M3B_dom"/>
</dbReference>
<evidence type="ECO:0000256" key="4">
    <source>
        <dbReference type="ARBA" id="ARBA00022801"/>
    </source>
</evidence>
<dbReference type="Gene3D" id="3.40.390.10">
    <property type="entry name" value="Collagenase (Catalytic Domain)"/>
    <property type="match status" value="1"/>
</dbReference>
<keyword evidence="11" id="KW-1185">Reference proteome</keyword>
<comment type="caution">
    <text evidence="10">The sequence shown here is derived from an EMBL/GenBank/DDBJ whole genome shotgun (WGS) entry which is preliminary data.</text>
</comment>
<evidence type="ECO:0000256" key="8">
    <source>
        <dbReference type="SAM" id="SignalP"/>
    </source>
</evidence>
<dbReference type="CDD" id="cd06456">
    <property type="entry name" value="M3A_DCP"/>
    <property type="match status" value="1"/>
</dbReference>
<dbReference type="PANTHER" id="PTHR43660:SF1">
    <property type="entry name" value="DIPEPTIDYL CARBOXYPEPTIDASE"/>
    <property type="match status" value="1"/>
</dbReference>
<proteinExistence type="inferred from homology"/>
<dbReference type="GO" id="GO:0046872">
    <property type="term" value="F:metal ion binding"/>
    <property type="evidence" value="ECO:0007669"/>
    <property type="project" value="UniProtKB-UniRule"/>
</dbReference>
<gene>
    <name evidence="10" type="ORF">HJ01_01270</name>
</gene>
<comment type="similarity">
    <text evidence="1 7">Belongs to the peptidase M3 family.</text>
</comment>
<dbReference type="OrthoDB" id="9773538at2"/>
<comment type="cofactor">
    <cofactor evidence="7">
        <name>Zn(2+)</name>
        <dbReference type="ChEBI" id="CHEBI:29105"/>
    </cofactor>
    <text evidence="7">Binds 1 zinc ion.</text>
</comment>
<keyword evidence="5 7" id="KW-0862">Zinc</keyword>
<dbReference type="eggNOG" id="COG0339">
    <property type="taxonomic scope" value="Bacteria"/>
</dbReference>
<name>H7FQ10_FLAFP</name>
<accession>H7FQ10</accession>
<dbReference type="SUPFAM" id="SSF55486">
    <property type="entry name" value="Metalloproteases ('zincins'), catalytic domain"/>
    <property type="match status" value="1"/>
</dbReference>
<keyword evidence="10" id="KW-0121">Carboxypeptidase</keyword>
<dbReference type="Gene3D" id="1.10.1370.10">
    <property type="entry name" value="Neurolysin, domain 3"/>
    <property type="match status" value="1"/>
</dbReference>
<evidence type="ECO:0000313" key="11">
    <source>
        <dbReference type="Proteomes" id="UP000005566"/>
    </source>
</evidence>
<feature type="chain" id="PRO_5003610902" evidence="8">
    <location>
        <begin position="20"/>
        <end position="708"/>
    </location>
</feature>
<dbReference type="AlphaFoldDB" id="H7FQ10"/>
<dbReference type="Proteomes" id="UP000005566">
    <property type="component" value="Unassembled WGS sequence"/>
</dbReference>
<keyword evidence="3 7" id="KW-0479">Metal-binding</keyword>
<evidence type="ECO:0000256" key="2">
    <source>
        <dbReference type="ARBA" id="ARBA00022670"/>
    </source>
</evidence>
<dbReference type="GO" id="GO:0005829">
    <property type="term" value="C:cytosol"/>
    <property type="evidence" value="ECO:0007669"/>
    <property type="project" value="UniProtKB-ARBA"/>
</dbReference>
<keyword evidence="6 7" id="KW-0482">Metalloprotease</keyword>
<evidence type="ECO:0000256" key="5">
    <source>
        <dbReference type="ARBA" id="ARBA00022833"/>
    </source>
</evidence>
<dbReference type="InterPro" id="IPR045090">
    <property type="entry name" value="Pept_M3A_M3B"/>
</dbReference>
<evidence type="ECO:0000256" key="1">
    <source>
        <dbReference type="ARBA" id="ARBA00006040"/>
    </source>
</evidence>
<feature type="signal peptide" evidence="8">
    <location>
        <begin position="1"/>
        <end position="19"/>
    </location>
</feature>
<dbReference type="FunFam" id="3.40.390.10:FF:000009">
    <property type="entry name" value="Oligopeptidase A"/>
    <property type="match status" value="1"/>
</dbReference>
<organism evidence="10 11">
    <name type="scientific">Flavobacterium frigoris (strain PS1)</name>
    <dbReference type="NCBI Taxonomy" id="1086011"/>
    <lineage>
        <taxon>Bacteria</taxon>
        <taxon>Pseudomonadati</taxon>
        <taxon>Bacteroidota</taxon>
        <taxon>Flavobacteriia</taxon>
        <taxon>Flavobacteriales</taxon>
        <taxon>Flavobacteriaceae</taxon>
        <taxon>Flavobacterium</taxon>
    </lineage>
</organism>
<evidence type="ECO:0000259" key="9">
    <source>
        <dbReference type="Pfam" id="PF01432"/>
    </source>
</evidence>
<keyword evidence="4 7" id="KW-0378">Hydrolase</keyword>
<dbReference type="InterPro" id="IPR024079">
    <property type="entry name" value="MetalloPept_cat_dom_sf"/>
</dbReference>
<evidence type="ECO:0000256" key="3">
    <source>
        <dbReference type="ARBA" id="ARBA00022723"/>
    </source>
</evidence>
<dbReference type="GO" id="GO:0008241">
    <property type="term" value="F:peptidyl-dipeptidase activity"/>
    <property type="evidence" value="ECO:0007669"/>
    <property type="project" value="UniProtKB-EC"/>
</dbReference>
<sequence>MKKIITVLMISSTILSVSAQGGSNNPLLKKWIGPYGGVPAFNEYNISQIKPAFDVAIKERLDEIDAIANNPKAATFENTIAQMERSGKDFKRVMTVYGIYSSNMNSPEFGPIEREMGPILASLSSKIYQNKKLFKRIEGLYNSPDKGKLSTEQQRLIWLNYTNFVKEGANLDPEAKEKVAQINSELAGYFSKFSQNLLAEENNQYVALINQGDFDGLPEGLKKAAMAQAKERNLSVLGAIGNTRSFVDPFLTFSTNRELRAKVWSMYVKRGDNDNEFDNKSTLVKTLQLRAKKAKLLGFPTFAHWNLSNKMAKTPERTMDLMMSVWEPAVAQVHKDVAAMQEIVDAEGGNFKISPWDYRYYSEKVRKEKYDLDQNVIKEYLQLEKLREGMFWVAGELFDLQFKQISNVPVYHVDVRVWEVSNKTTGKLVGLWYFDPYARKGKRSGAWMNAYRNQEKMDSAVLTIVSNNSNFIKGADNEPVLISWSDATTLFHEFGHALHGLCSNVNYPSLAGTAVARDYVEFPSQILERWLETPEVLSKFALHYKTNEPIPMALVERIEKASTFNSGFSTVETIASSLVDMKLHLAGDTLIDPTDFEHETLSQLNMPNEIVMRHRIPQFGHIFSSDGYAAGYYSYLWSDVISTDAYEAFTEGKGPYDKEVAKRLYDSVFSVGNTTDQGDAYRSFRGRDPKTDALMRSRGFDSFKVEAK</sequence>
<dbReference type="InterPro" id="IPR024077">
    <property type="entry name" value="Neurolysin/TOP_dom2"/>
</dbReference>
<evidence type="ECO:0000313" key="10">
    <source>
        <dbReference type="EMBL" id="EIA09364.1"/>
    </source>
</evidence>
<dbReference type="RefSeq" id="WP_007137447.1">
    <property type="nucleotide sequence ID" value="NZ_AHKF01000015.1"/>
</dbReference>
<dbReference type="InterPro" id="IPR034005">
    <property type="entry name" value="M3A_DCP"/>
</dbReference>
<dbReference type="PATRIC" id="fig|1086011.3.peg.1245"/>
<dbReference type="GO" id="GO:0004222">
    <property type="term" value="F:metalloendopeptidase activity"/>
    <property type="evidence" value="ECO:0007669"/>
    <property type="project" value="InterPro"/>
</dbReference>
<dbReference type="GO" id="GO:0004180">
    <property type="term" value="F:carboxypeptidase activity"/>
    <property type="evidence" value="ECO:0007669"/>
    <property type="project" value="UniProtKB-KW"/>
</dbReference>
<dbReference type="EC" id="3.4.15.5" evidence="10"/>
<reference evidence="10 11" key="1">
    <citation type="journal article" date="2014" name="Acta Crystallogr. D">
        <title>Structure-based characterization and antifreeze properties of a hyperactive ice-binding protein from the Antarctic bacterium Flavobacterium frigoris PS1.</title>
        <authorList>
            <person name="Do H."/>
            <person name="Kim S.J."/>
            <person name="Kim H.J."/>
            <person name="Lee J.H."/>
        </authorList>
    </citation>
    <scope>NUCLEOTIDE SEQUENCE [LARGE SCALE GENOMIC DNA]</scope>
    <source>
        <strain evidence="10 11">PS1</strain>
    </source>
</reference>
<dbReference type="GO" id="GO:0006508">
    <property type="term" value="P:proteolysis"/>
    <property type="evidence" value="ECO:0007669"/>
    <property type="project" value="UniProtKB-KW"/>
</dbReference>
<dbReference type="EMBL" id="AHKF01000015">
    <property type="protein sequence ID" value="EIA09364.1"/>
    <property type="molecule type" value="Genomic_DNA"/>
</dbReference>
<dbReference type="PANTHER" id="PTHR43660">
    <property type="entry name" value="DIPEPTIDYL CARBOXYPEPTIDASE"/>
    <property type="match status" value="1"/>
</dbReference>
<keyword evidence="2 7" id="KW-0645">Protease</keyword>
<feature type="domain" description="Peptidase M3A/M3B catalytic" evidence="9">
    <location>
        <begin position="251"/>
        <end position="699"/>
    </location>
</feature>
<keyword evidence="8" id="KW-0732">Signal</keyword>